<dbReference type="Proteomes" id="UP001620597">
    <property type="component" value="Unassembled WGS sequence"/>
</dbReference>
<evidence type="ECO:0000313" key="3">
    <source>
        <dbReference type="EMBL" id="MFK4751533.1"/>
    </source>
</evidence>
<feature type="domain" description="DUF403" evidence="1">
    <location>
        <begin position="514"/>
        <end position="829"/>
    </location>
</feature>
<sequence>MSPTVSPAPGPDSDELIYRHNPALQDEAVDANGELRPHWSYLLDSLKELGSASFDERQTKALRILRDDGATYNIYSDSSTPSHTWNMDLVPYVIGSDEWGRIEAGLLERAELFNLLLRDLYGNRDLIRSGVIPPDALFCHRGFLRACNGIHLPGDHDLILHSVDLVRGADGQMMAIGDRAQSPSGAGYSLENRNVMSRVFPSLFRDSHVHRLAAFFQRLRSKLNSLSPNTSTPRVAVMTPGAHNETYFEHAYLANYLGFHLVQSDDLVVRNGFLWMKSLDGLSRVDVLLRRVDDWFCDPVELRGDSRLGVANLLEVVRAGNVVVANPLGSGVLENPVFLRFLPGIAKHLLGRELRLPSVETRWCGLDEDRAYVLDHLHELVIKPVYRNLDNRSLYGPELGQEETRILKARIEADPTQYVAQPVMEASHVPSFVDGVLKPRPVILRSFAVATDTSYTVMPGGLTRIGHGERSFMISSQTGSKSKDTWVIASEPERLVHDEQLDEPVSREADLISLPSRVVENLFWMGRYAERAEAALRILRTAFMMLNGEERISDITQHQLLHAVSMITATPSRSTDDQTAEEALRGIIENGSVLRSISGNLNAMLYCADETKELLSSDTYRVINDIRDALNMLGISFSGSLASAPEEALDPLVTALMALSGLTQESMIRGFGWRFMDMGRRLERGYQIAIAIDSLIVPVLSESDQSKLCEALLLSLEALISYRRRYRARVGIQTSLDLVMMDPTNPRSLMYQVEQLRQHIRALPKTPTQMHELAADERRILECETLLKLSSLAELSKADGFQRSHLDEQMKKIASQLSGLSEMITDKYFDHREASQQLVNSTWESI</sequence>
<evidence type="ECO:0000259" key="1">
    <source>
        <dbReference type="Pfam" id="PF04168"/>
    </source>
</evidence>
<dbReference type="InterPro" id="IPR007296">
    <property type="entry name" value="DUF403"/>
</dbReference>
<dbReference type="PANTHER" id="PTHR34595:SF2">
    <property type="entry name" value="BLR2978 PROTEIN"/>
    <property type="match status" value="1"/>
</dbReference>
<dbReference type="Gene3D" id="3.40.50.11290">
    <property type="match status" value="1"/>
</dbReference>
<protein>
    <submittedName>
        <fullName evidence="3">Circularly permuted type 2 ATP-grasp protein</fullName>
    </submittedName>
</protein>
<accession>A0ABW8NF12</accession>
<dbReference type="Pfam" id="PF04168">
    <property type="entry name" value="Alpha-E"/>
    <property type="match status" value="1"/>
</dbReference>
<name>A0ABW8NF12_9GAMM</name>
<feature type="domain" description="Circularly permuted ATP-grasp type 2" evidence="2">
    <location>
        <begin position="91"/>
        <end position="465"/>
    </location>
</feature>
<reference evidence="3 4" key="1">
    <citation type="submission" date="2024-03" db="EMBL/GenBank/DDBJ databases">
        <title>High-quality draft genome sequence of Oceanobacter sp. wDCs-4.</title>
        <authorList>
            <person name="Dong C."/>
        </authorList>
    </citation>
    <scope>NUCLEOTIDE SEQUENCE [LARGE SCALE GENOMIC DNA]</scope>
    <source>
        <strain evidence="4">wDCs-4</strain>
    </source>
</reference>
<dbReference type="InterPro" id="IPR025841">
    <property type="entry name" value="CP_ATPgrasp_2"/>
</dbReference>
<dbReference type="SUPFAM" id="SSF56059">
    <property type="entry name" value="Glutathione synthetase ATP-binding domain-like"/>
    <property type="match status" value="1"/>
</dbReference>
<dbReference type="Pfam" id="PF14403">
    <property type="entry name" value="CP_ATPgrasp_2"/>
    <property type="match status" value="1"/>
</dbReference>
<keyword evidence="4" id="KW-1185">Reference proteome</keyword>
<dbReference type="Gene3D" id="3.30.1490.270">
    <property type="match status" value="1"/>
</dbReference>
<evidence type="ECO:0000259" key="2">
    <source>
        <dbReference type="Pfam" id="PF14403"/>
    </source>
</evidence>
<organism evidence="3 4">
    <name type="scientific">Oceanobacter antarcticus</name>
    <dbReference type="NCBI Taxonomy" id="3133425"/>
    <lineage>
        <taxon>Bacteria</taxon>
        <taxon>Pseudomonadati</taxon>
        <taxon>Pseudomonadota</taxon>
        <taxon>Gammaproteobacteria</taxon>
        <taxon>Oceanospirillales</taxon>
        <taxon>Oceanospirillaceae</taxon>
        <taxon>Oceanobacter</taxon>
    </lineage>
</organism>
<gene>
    <name evidence="3" type="ORF">WG929_03825</name>
</gene>
<comment type="caution">
    <text evidence="3">The sequence shown here is derived from an EMBL/GenBank/DDBJ whole genome shotgun (WGS) entry which is preliminary data.</text>
</comment>
<dbReference type="EMBL" id="JBBKTX010000003">
    <property type="protein sequence ID" value="MFK4751533.1"/>
    <property type="molecule type" value="Genomic_DNA"/>
</dbReference>
<proteinExistence type="predicted"/>
<dbReference type="RefSeq" id="WP_416204978.1">
    <property type="nucleotide sequence ID" value="NZ_JBBKTX010000003.1"/>
</dbReference>
<evidence type="ECO:0000313" key="4">
    <source>
        <dbReference type="Proteomes" id="UP001620597"/>
    </source>
</evidence>
<dbReference type="InterPro" id="IPR051680">
    <property type="entry name" value="ATP-dep_Glu-Cys_Ligase-2"/>
</dbReference>
<dbReference type="PANTHER" id="PTHR34595">
    <property type="entry name" value="BLR5612 PROTEIN"/>
    <property type="match status" value="1"/>
</dbReference>